<dbReference type="InterPro" id="IPR011009">
    <property type="entry name" value="Kinase-like_dom_sf"/>
</dbReference>
<accession>A0A6N2M6R5</accession>
<dbReference type="GO" id="GO:0007166">
    <property type="term" value="P:cell surface receptor signaling pathway"/>
    <property type="evidence" value="ECO:0007669"/>
    <property type="project" value="InterPro"/>
</dbReference>
<dbReference type="AlphaFoldDB" id="A0A6N2M6R5"/>
<keyword evidence="2" id="KW-0067">ATP-binding</keyword>
<sequence length="358" mass="40890">MEVLNIQLKEPCYCQSPIISRIVWQEMACSEFDRKISLLCVSCSDVESKISAGLPHIFRFQSKLEATDDNQIEKVQAGLLVNQTWFESNISDPFTRYQNDHWVRMCVLGYEASLRELGCKMWMNVKNQSICRVIGSCLSIALLMDLVLFVKKGKHELKKKFFKRNGGCCYSRNYVLLTVGFINKILGQGGQGTVYKGCSRWKNVAVRSPRSLTRKLEELSMRSSFFTINHRISLLVYEFIPMEIFTIFMIKTRFLAILEMRLLIAFEVAGALSYLTRRIHSDLSPSISIEQTHLTTLVQGTFGYLIPSTSSRQFTEKSDVYSFGVVLVELISGRNRISVSQTETRSLATHLSCDEDID</sequence>
<evidence type="ECO:0000256" key="2">
    <source>
        <dbReference type="ARBA" id="ARBA00022840"/>
    </source>
</evidence>
<dbReference type="EMBL" id="CAADRP010001707">
    <property type="protein sequence ID" value="VFU49214.1"/>
    <property type="molecule type" value="Genomic_DNA"/>
</dbReference>
<dbReference type="GO" id="GO:0005524">
    <property type="term" value="F:ATP binding"/>
    <property type="evidence" value="ECO:0007669"/>
    <property type="project" value="UniProtKB-KW"/>
</dbReference>
<dbReference type="InterPro" id="IPR045274">
    <property type="entry name" value="WAK-like"/>
</dbReference>
<name>A0A6N2M6R5_SALVM</name>
<dbReference type="InterPro" id="IPR000719">
    <property type="entry name" value="Prot_kinase_dom"/>
</dbReference>
<dbReference type="GO" id="GO:0004674">
    <property type="term" value="F:protein serine/threonine kinase activity"/>
    <property type="evidence" value="ECO:0007669"/>
    <property type="project" value="TreeGrafter"/>
</dbReference>
<evidence type="ECO:0000313" key="4">
    <source>
        <dbReference type="EMBL" id="VFU49214.1"/>
    </source>
</evidence>
<dbReference type="SUPFAM" id="SSF56112">
    <property type="entry name" value="Protein kinase-like (PK-like)"/>
    <property type="match status" value="1"/>
</dbReference>
<feature type="domain" description="Protein kinase" evidence="3">
    <location>
        <begin position="180"/>
        <end position="357"/>
    </location>
</feature>
<evidence type="ECO:0000256" key="1">
    <source>
        <dbReference type="ARBA" id="ARBA00022741"/>
    </source>
</evidence>
<organism evidence="4">
    <name type="scientific">Salix viminalis</name>
    <name type="common">Common osier</name>
    <name type="synonym">Basket willow</name>
    <dbReference type="NCBI Taxonomy" id="40686"/>
    <lineage>
        <taxon>Eukaryota</taxon>
        <taxon>Viridiplantae</taxon>
        <taxon>Streptophyta</taxon>
        <taxon>Embryophyta</taxon>
        <taxon>Tracheophyta</taxon>
        <taxon>Spermatophyta</taxon>
        <taxon>Magnoliopsida</taxon>
        <taxon>eudicotyledons</taxon>
        <taxon>Gunneridae</taxon>
        <taxon>Pentapetalae</taxon>
        <taxon>rosids</taxon>
        <taxon>fabids</taxon>
        <taxon>Malpighiales</taxon>
        <taxon>Salicaceae</taxon>
        <taxon>Saliceae</taxon>
        <taxon>Salix</taxon>
    </lineage>
</organism>
<gene>
    <name evidence="4" type="ORF">SVIM_LOCUS324251</name>
</gene>
<keyword evidence="1" id="KW-0547">Nucleotide-binding</keyword>
<evidence type="ECO:0000259" key="3">
    <source>
        <dbReference type="SMART" id="SM00220"/>
    </source>
</evidence>
<dbReference type="SMART" id="SM00220">
    <property type="entry name" value="S_TKc"/>
    <property type="match status" value="1"/>
</dbReference>
<dbReference type="PANTHER" id="PTHR27005:SF335">
    <property type="entry name" value="PROTEIN KINASE DOMAIN-CONTAINING PROTEIN"/>
    <property type="match status" value="1"/>
</dbReference>
<protein>
    <recommendedName>
        <fullName evidence="3">Protein kinase domain-containing protein</fullName>
    </recommendedName>
</protein>
<proteinExistence type="predicted"/>
<dbReference type="GO" id="GO:0005886">
    <property type="term" value="C:plasma membrane"/>
    <property type="evidence" value="ECO:0007669"/>
    <property type="project" value="TreeGrafter"/>
</dbReference>
<dbReference type="PANTHER" id="PTHR27005">
    <property type="entry name" value="WALL-ASSOCIATED RECEPTOR KINASE-LIKE 21"/>
    <property type="match status" value="1"/>
</dbReference>
<dbReference type="Gene3D" id="1.10.510.10">
    <property type="entry name" value="Transferase(Phosphotransferase) domain 1"/>
    <property type="match status" value="2"/>
</dbReference>
<reference evidence="4" key="1">
    <citation type="submission" date="2019-03" db="EMBL/GenBank/DDBJ databases">
        <authorList>
            <person name="Mank J."/>
            <person name="Almeida P."/>
        </authorList>
    </citation>
    <scope>NUCLEOTIDE SEQUENCE</scope>
    <source>
        <strain evidence="4">78183</strain>
    </source>
</reference>